<gene>
    <name evidence="7" type="ORF">SAMN05443637_115141</name>
</gene>
<comment type="catalytic activity">
    <reaction evidence="5">
        <text>GTP + H2O = GDP + phosphate + H(+)</text>
        <dbReference type="Rhea" id="RHEA:19669"/>
        <dbReference type="ChEBI" id="CHEBI:15377"/>
        <dbReference type="ChEBI" id="CHEBI:15378"/>
        <dbReference type="ChEBI" id="CHEBI:37565"/>
        <dbReference type="ChEBI" id="CHEBI:43474"/>
        <dbReference type="ChEBI" id="CHEBI:58189"/>
    </reaction>
    <physiologicalReaction direction="left-to-right" evidence="5">
        <dbReference type="Rhea" id="RHEA:19670"/>
    </physiologicalReaction>
</comment>
<dbReference type="InterPro" id="IPR011629">
    <property type="entry name" value="CobW-like_C"/>
</dbReference>
<dbReference type="GO" id="GO:0016787">
    <property type="term" value="F:hydrolase activity"/>
    <property type="evidence" value="ECO:0007669"/>
    <property type="project" value="UniProtKB-KW"/>
</dbReference>
<dbReference type="AlphaFoldDB" id="A0A1M6WVX8"/>
<dbReference type="Pfam" id="PF07683">
    <property type="entry name" value="CobW_C"/>
    <property type="match status" value="1"/>
</dbReference>
<evidence type="ECO:0000313" key="7">
    <source>
        <dbReference type="EMBL" id="SHK97883.1"/>
    </source>
</evidence>
<dbReference type="GO" id="GO:0005737">
    <property type="term" value="C:cytoplasm"/>
    <property type="evidence" value="ECO:0007669"/>
    <property type="project" value="TreeGrafter"/>
</dbReference>
<keyword evidence="3" id="KW-0143">Chaperone</keyword>
<name>A0A1M6WVX8_PSETH</name>
<organism evidence="7 8">
    <name type="scientific">Pseudonocardia thermophila</name>
    <dbReference type="NCBI Taxonomy" id="1848"/>
    <lineage>
        <taxon>Bacteria</taxon>
        <taxon>Bacillati</taxon>
        <taxon>Actinomycetota</taxon>
        <taxon>Actinomycetes</taxon>
        <taxon>Pseudonocardiales</taxon>
        <taxon>Pseudonocardiaceae</taxon>
        <taxon>Pseudonocardia</taxon>
    </lineage>
</organism>
<reference evidence="7 8" key="1">
    <citation type="submission" date="2016-11" db="EMBL/GenBank/DDBJ databases">
        <authorList>
            <person name="Jaros S."/>
            <person name="Januszkiewicz K."/>
            <person name="Wedrychowicz H."/>
        </authorList>
    </citation>
    <scope>NUCLEOTIDE SEQUENCE [LARGE SCALE GENOMIC DNA]</scope>
    <source>
        <strain evidence="7 8">DSM 43832</strain>
    </source>
</reference>
<evidence type="ECO:0000256" key="2">
    <source>
        <dbReference type="ARBA" id="ARBA00022801"/>
    </source>
</evidence>
<protein>
    <submittedName>
        <fullName evidence="7">GTPase, G3E family</fullName>
    </submittedName>
</protein>
<dbReference type="PANTHER" id="PTHR13748">
    <property type="entry name" value="COBW-RELATED"/>
    <property type="match status" value="1"/>
</dbReference>
<comment type="similarity">
    <text evidence="4">Belongs to the SIMIBI class G3E GTPase family. ZNG1 subfamily.</text>
</comment>
<dbReference type="Gene3D" id="3.40.50.300">
    <property type="entry name" value="P-loop containing nucleotide triphosphate hydrolases"/>
    <property type="match status" value="1"/>
</dbReference>
<evidence type="ECO:0000256" key="4">
    <source>
        <dbReference type="ARBA" id="ARBA00034320"/>
    </source>
</evidence>
<dbReference type="InterPro" id="IPR003495">
    <property type="entry name" value="CobW/HypB/UreG_nucleotide-bd"/>
</dbReference>
<sequence>MIVLAGFLGAGKTTLLNHLLSHSRDTRIGVVVNDFGSVGVDAMLVGQAVGGMVPLGNGCLCCATDEAGLAELLARLTAPRSEIDVVIVEASGIAEPDRLAALVQAAADRNSVFGGLVEVVDAAEFERVRQLHTELDRHIGLADLVVLNKADLAGPERTERVRAHARSVNVRAPIVVTSEGVVDPRLLYEVTEHPGRQLLLAQEPDHAHPHLHDGYQVVTLRAERPLDPAGLVEFLRDRDPDAYRVKGFADLGGRRRHVLHAVGRQLRVDRDRWPSDRPRCTTLEVIGRNLDEPALIAGLRACERDTPPDPAELAAVEPFVAS</sequence>
<keyword evidence="1" id="KW-0547">Nucleotide-binding</keyword>
<keyword evidence="2" id="KW-0378">Hydrolase</keyword>
<evidence type="ECO:0000256" key="1">
    <source>
        <dbReference type="ARBA" id="ARBA00022741"/>
    </source>
</evidence>
<dbReference type="InterPro" id="IPR051316">
    <property type="entry name" value="Zinc-reg_GTPase_activator"/>
</dbReference>
<feature type="domain" description="CobW C-terminal" evidence="6">
    <location>
        <begin position="215"/>
        <end position="303"/>
    </location>
</feature>
<dbReference type="PANTHER" id="PTHR13748:SF62">
    <property type="entry name" value="COBW DOMAIN-CONTAINING PROTEIN"/>
    <property type="match status" value="1"/>
</dbReference>
<dbReference type="CDD" id="cd03112">
    <property type="entry name" value="CobW-like"/>
    <property type="match status" value="1"/>
</dbReference>
<dbReference type="STRING" id="1848.SAMN05443637_115141"/>
<dbReference type="InterPro" id="IPR027417">
    <property type="entry name" value="P-loop_NTPase"/>
</dbReference>
<dbReference type="EMBL" id="FRAP01000015">
    <property type="protein sequence ID" value="SHK97883.1"/>
    <property type="molecule type" value="Genomic_DNA"/>
</dbReference>
<dbReference type="GO" id="GO:0000166">
    <property type="term" value="F:nucleotide binding"/>
    <property type="evidence" value="ECO:0007669"/>
    <property type="project" value="UniProtKB-KW"/>
</dbReference>
<evidence type="ECO:0000313" key="8">
    <source>
        <dbReference type="Proteomes" id="UP000184363"/>
    </source>
</evidence>
<dbReference type="InterPro" id="IPR036627">
    <property type="entry name" value="CobW-likC_sf"/>
</dbReference>
<dbReference type="Proteomes" id="UP000184363">
    <property type="component" value="Unassembled WGS sequence"/>
</dbReference>
<dbReference type="SUPFAM" id="SSF52540">
    <property type="entry name" value="P-loop containing nucleoside triphosphate hydrolases"/>
    <property type="match status" value="1"/>
</dbReference>
<accession>A0A1M6WVX8</accession>
<evidence type="ECO:0000256" key="3">
    <source>
        <dbReference type="ARBA" id="ARBA00023186"/>
    </source>
</evidence>
<proteinExistence type="inferred from homology"/>
<evidence type="ECO:0000259" key="6">
    <source>
        <dbReference type="SMART" id="SM00833"/>
    </source>
</evidence>
<dbReference type="SMART" id="SM00833">
    <property type="entry name" value="CobW_C"/>
    <property type="match status" value="1"/>
</dbReference>
<dbReference type="SUPFAM" id="SSF90002">
    <property type="entry name" value="Hypothetical protein YjiA, C-terminal domain"/>
    <property type="match status" value="1"/>
</dbReference>
<dbReference type="Gene3D" id="3.30.1220.10">
    <property type="entry name" value="CobW-like, C-terminal domain"/>
    <property type="match status" value="1"/>
</dbReference>
<evidence type="ECO:0000256" key="5">
    <source>
        <dbReference type="ARBA" id="ARBA00049117"/>
    </source>
</evidence>
<dbReference type="Pfam" id="PF02492">
    <property type="entry name" value="cobW"/>
    <property type="match status" value="1"/>
</dbReference>
<keyword evidence="8" id="KW-1185">Reference proteome</keyword>